<feature type="region of interest" description="Disordered" evidence="6">
    <location>
        <begin position="1"/>
        <end position="69"/>
    </location>
</feature>
<organism evidence="8 9">
    <name type="scientific">Hirundo rustica rustica</name>
    <dbReference type="NCBI Taxonomy" id="333673"/>
    <lineage>
        <taxon>Eukaryota</taxon>
        <taxon>Metazoa</taxon>
        <taxon>Chordata</taxon>
        <taxon>Craniata</taxon>
        <taxon>Vertebrata</taxon>
        <taxon>Euteleostomi</taxon>
        <taxon>Archelosauria</taxon>
        <taxon>Archosauria</taxon>
        <taxon>Dinosauria</taxon>
        <taxon>Saurischia</taxon>
        <taxon>Theropoda</taxon>
        <taxon>Coelurosauria</taxon>
        <taxon>Aves</taxon>
        <taxon>Neognathae</taxon>
        <taxon>Neoaves</taxon>
        <taxon>Telluraves</taxon>
        <taxon>Australaves</taxon>
        <taxon>Passeriformes</taxon>
        <taxon>Sylvioidea</taxon>
        <taxon>Hirundinidae</taxon>
        <taxon>Hirundo</taxon>
    </lineage>
</organism>
<feature type="domain" description="Murine leukemia virus integrase C-terminal" evidence="7">
    <location>
        <begin position="128"/>
        <end position="179"/>
    </location>
</feature>
<evidence type="ECO:0000256" key="6">
    <source>
        <dbReference type="SAM" id="MobiDB-lite"/>
    </source>
</evidence>
<dbReference type="GO" id="GO:0016779">
    <property type="term" value="F:nucleotidyltransferase activity"/>
    <property type="evidence" value="ECO:0007669"/>
    <property type="project" value="UniProtKB-KW"/>
</dbReference>
<dbReference type="EMBL" id="QRBI01000310">
    <property type="protein sequence ID" value="RMB88855.1"/>
    <property type="molecule type" value="Genomic_DNA"/>
</dbReference>
<dbReference type="AlphaFoldDB" id="A0A3M0IJC7"/>
<feature type="compositionally biased region" description="Polar residues" evidence="6">
    <location>
        <begin position="192"/>
        <end position="201"/>
    </location>
</feature>
<gene>
    <name evidence="8" type="ORF">DUI87_34789</name>
</gene>
<dbReference type="InterPro" id="IPR040643">
    <property type="entry name" value="MLVIN_C"/>
</dbReference>
<feature type="region of interest" description="Disordered" evidence="6">
    <location>
        <begin position="192"/>
        <end position="213"/>
    </location>
</feature>
<evidence type="ECO:0000259" key="7">
    <source>
        <dbReference type="Pfam" id="PF18697"/>
    </source>
</evidence>
<comment type="caution">
    <text evidence="8">The sequence shown here is derived from an EMBL/GenBank/DDBJ whole genome shotgun (WGS) entry which is preliminary data.</text>
</comment>
<keyword evidence="5" id="KW-0378">Hydrolase</keyword>
<feature type="compositionally biased region" description="Basic and acidic residues" evidence="6">
    <location>
        <begin position="23"/>
        <end position="50"/>
    </location>
</feature>
<protein>
    <recommendedName>
        <fullName evidence="7">Murine leukemia virus integrase C-terminal domain-containing protein</fullName>
    </recommendedName>
</protein>
<keyword evidence="1" id="KW-0808">Transferase</keyword>
<evidence type="ECO:0000256" key="5">
    <source>
        <dbReference type="ARBA" id="ARBA00022801"/>
    </source>
</evidence>
<evidence type="ECO:0000256" key="2">
    <source>
        <dbReference type="ARBA" id="ARBA00022695"/>
    </source>
</evidence>
<dbReference type="GO" id="GO:0004519">
    <property type="term" value="F:endonuclease activity"/>
    <property type="evidence" value="ECO:0007669"/>
    <property type="project" value="UniProtKB-KW"/>
</dbReference>
<dbReference type="Proteomes" id="UP000269221">
    <property type="component" value="Unassembled WGS sequence"/>
</dbReference>
<keyword evidence="9" id="KW-1185">Reference proteome</keyword>
<feature type="compositionally biased region" description="Basic and acidic residues" evidence="6">
    <location>
        <begin position="59"/>
        <end position="69"/>
    </location>
</feature>
<dbReference type="Pfam" id="PF18697">
    <property type="entry name" value="MLVIN_C"/>
    <property type="match status" value="1"/>
</dbReference>
<dbReference type="STRING" id="333673.A0A3M0IJC7"/>
<evidence type="ECO:0000256" key="4">
    <source>
        <dbReference type="ARBA" id="ARBA00022759"/>
    </source>
</evidence>
<evidence type="ECO:0000256" key="3">
    <source>
        <dbReference type="ARBA" id="ARBA00022722"/>
    </source>
</evidence>
<dbReference type="Gene3D" id="2.30.30.850">
    <property type="match status" value="1"/>
</dbReference>
<proteinExistence type="predicted"/>
<evidence type="ECO:0000313" key="8">
    <source>
        <dbReference type="EMBL" id="RMB88855.1"/>
    </source>
</evidence>
<evidence type="ECO:0000256" key="1">
    <source>
        <dbReference type="ARBA" id="ARBA00022679"/>
    </source>
</evidence>
<evidence type="ECO:0000313" key="9">
    <source>
        <dbReference type="Proteomes" id="UP000269221"/>
    </source>
</evidence>
<dbReference type="GO" id="GO:0016787">
    <property type="term" value="F:hydrolase activity"/>
    <property type="evidence" value="ECO:0007669"/>
    <property type="project" value="UniProtKB-KW"/>
</dbReference>
<dbReference type="OrthoDB" id="8947436at2759"/>
<keyword evidence="2" id="KW-0548">Nucleotidyltransferase</keyword>
<reference evidence="8 9" key="1">
    <citation type="submission" date="2018-07" db="EMBL/GenBank/DDBJ databases">
        <title>A high quality draft genome assembly of the barn swallow (H. rustica rustica).</title>
        <authorList>
            <person name="Formenti G."/>
            <person name="Chiara M."/>
            <person name="Poveda L."/>
            <person name="Francoijs K.-J."/>
            <person name="Bonisoli-Alquati A."/>
            <person name="Canova L."/>
            <person name="Gianfranceschi L."/>
            <person name="Horner D.S."/>
            <person name="Saino N."/>
        </authorList>
    </citation>
    <scope>NUCLEOTIDE SEQUENCE [LARGE SCALE GENOMIC DNA]</scope>
    <source>
        <strain evidence="8">Chelidonia</strain>
        <tissue evidence="8">Blood</tissue>
    </source>
</reference>
<sequence>MEIKAPSQGLRLTPLCKAPLKKRREEREKRREEEEKRREEREKRREEKRREEKRKKEKRREEKRREERREKRREKIKFQLVISGNTRTSIMIEDISVRNYIQTIGQHVIKLKEKGMLAQTGPLGFKIHKIQPGDGVFIKSWKEETLIPKWEGPYLTLLTTDKSVRTAKKGWIHTSKVKEPVEPPMVAVENHLTAQGSTNNLGKEGQGNVKETS</sequence>
<name>A0A3M0IJC7_HIRRU</name>
<keyword evidence="3" id="KW-0540">Nuclease</keyword>
<keyword evidence="4" id="KW-0255">Endonuclease</keyword>
<accession>A0A3M0IJC7</accession>